<feature type="non-terminal residue" evidence="2">
    <location>
        <position position="618"/>
    </location>
</feature>
<dbReference type="SUPFAM" id="SSF56672">
    <property type="entry name" value="DNA/RNA polymerases"/>
    <property type="match status" value="1"/>
</dbReference>
<feature type="compositionally biased region" description="Basic and acidic residues" evidence="1">
    <location>
        <begin position="331"/>
        <end position="350"/>
    </location>
</feature>
<evidence type="ECO:0000313" key="2">
    <source>
        <dbReference type="EMBL" id="KAE9272227.1"/>
    </source>
</evidence>
<feature type="region of interest" description="Disordered" evidence="1">
    <location>
        <begin position="317"/>
        <end position="465"/>
    </location>
</feature>
<evidence type="ECO:0008006" key="4">
    <source>
        <dbReference type="Google" id="ProtNLM"/>
    </source>
</evidence>
<sequence>MTLELQPGESRGYWKCHVPGKHFKQAKANSKINNVRTVVLLDSGSEVSIIDATFARKVGCYIDTSQSEECLGIGEELYVATGRTKIKLTLAGSLVYLYEVWVGDDLPPDYQAILGMDFMVPAGIRLDLGDGSMCLPDEIRVMLHGRRQIFSDKACPVCVGEHLTVEIAGSVELPLRLREADNEKLWLTRGQSWVPTLMKGPGRLRYLHVTNLSNRKLILQRDVQVGLQLSGDHVPRQPGFVSVGSRRYAEWQTLAWEATTDAATATAAATPAGDDGSAVDRVEYPTPRQILARPQGAVAAERGDAIRDGGRTVATCAIRGNTPPAEEVSDGELRSDSVHEETCTDVDRPTEGGSVVAGLLEAPVATTEEGAVSSGRGDDSVRSDEVPDQEPMRKVGSQTEELTQFPAQNATEQIPHEDNRTGATAHTPDTVPRSPTDQASNDPEPNPDPETRRGEPEGGSEVCYHDGGTLKAEEVDGEWAVLPEVSPATIEVRIEDLQVGDLTDNTEDEIRKLRDIIWAHRHLLIGKGNALPPAAVGAVCDIDVGDAVPIAQRVRKIAPRFREKVSDLLKGLLSARIIRHSTSPWASPIVVIIKKNGVDIRLCIDYRLVNGLTKLMIY</sequence>
<dbReference type="InterPro" id="IPR051320">
    <property type="entry name" value="Viral_Replic_Matur_Polypro"/>
</dbReference>
<dbReference type="Gene3D" id="3.10.10.10">
    <property type="entry name" value="HIV Type 1 Reverse Transcriptase, subunit A, domain 1"/>
    <property type="match status" value="1"/>
</dbReference>
<dbReference type="PANTHER" id="PTHR33064:SF37">
    <property type="entry name" value="RIBONUCLEASE H"/>
    <property type="match status" value="1"/>
</dbReference>
<evidence type="ECO:0000313" key="3">
    <source>
        <dbReference type="Proteomes" id="UP000434957"/>
    </source>
</evidence>
<reference evidence="2 3" key="1">
    <citation type="submission" date="2018-08" db="EMBL/GenBank/DDBJ databases">
        <title>Genomic investigation of the strawberry pathogen Phytophthora fragariae indicates pathogenicity is determined by transcriptional variation in three key races.</title>
        <authorList>
            <person name="Adams T.M."/>
            <person name="Armitage A.D."/>
            <person name="Sobczyk M.K."/>
            <person name="Bates H.J."/>
            <person name="Dunwell J.M."/>
            <person name="Nellist C.F."/>
            <person name="Harrison R.J."/>
        </authorList>
    </citation>
    <scope>NUCLEOTIDE SEQUENCE [LARGE SCALE GENOMIC DNA]</scope>
    <source>
        <strain evidence="2 3">SCRP333</strain>
    </source>
</reference>
<name>A0A6A4BFQ3_9STRA</name>
<feature type="compositionally biased region" description="Polar residues" evidence="1">
    <location>
        <begin position="433"/>
        <end position="443"/>
    </location>
</feature>
<dbReference type="Gene3D" id="2.40.70.10">
    <property type="entry name" value="Acid Proteases"/>
    <property type="match status" value="1"/>
</dbReference>
<dbReference type="PANTHER" id="PTHR33064">
    <property type="entry name" value="POL PROTEIN"/>
    <property type="match status" value="1"/>
</dbReference>
<dbReference type="SUPFAM" id="SSF50630">
    <property type="entry name" value="Acid proteases"/>
    <property type="match status" value="1"/>
</dbReference>
<keyword evidence="3" id="KW-1185">Reference proteome</keyword>
<protein>
    <recommendedName>
        <fullName evidence="4">Peptidase A2 domain-containing protein</fullName>
    </recommendedName>
</protein>
<comment type="caution">
    <text evidence="2">The sequence shown here is derived from an EMBL/GenBank/DDBJ whole genome shotgun (WGS) entry which is preliminary data.</text>
</comment>
<dbReference type="Proteomes" id="UP000434957">
    <property type="component" value="Unassembled WGS sequence"/>
</dbReference>
<feature type="compositionally biased region" description="Basic and acidic residues" evidence="1">
    <location>
        <begin position="376"/>
        <end position="393"/>
    </location>
</feature>
<gene>
    <name evidence="2" type="ORF">PR003_g30272</name>
</gene>
<accession>A0A6A4BFQ3</accession>
<dbReference type="EMBL" id="QXFT01005538">
    <property type="protein sequence ID" value="KAE9272227.1"/>
    <property type="molecule type" value="Genomic_DNA"/>
</dbReference>
<organism evidence="2 3">
    <name type="scientific">Phytophthora rubi</name>
    <dbReference type="NCBI Taxonomy" id="129364"/>
    <lineage>
        <taxon>Eukaryota</taxon>
        <taxon>Sar</taxon>
        <taxon>Stramenopiles</taxon>
        <taxon>Oomycota</taxon>
        <taxon>Peronosporomycetes</taxon>
        <taxon>Peronosporales</taxon>
        <taxon>Peronosporaceae</taxon>
        <taxon>Phytophthora</taxon>
    </lineage>
</organism>
<dbReference type="AlphaFoldDB" id="A0A6A4BFQ3"/>
<dbReference type="CDD" id="cd00303">
    <property type="entry name" value="retropepsin_like"/>
    <property type="match status" value="1"/>
</dbReference>
<evidence type="ECO:0000256" key="1">
    <source>
        <dbReference type="SAM" id="MobiDB-lite"/>
    </source>
</evidence>
<proteinExistence type="predicted"/>
<feature type="compositionally biased region" description="Polar residues" evidence="1">
    <location>
        <begin position="396"/>
        <end position="412"/>
    </location>
</feature>
<dbReference type="InterPro" id="IPR021109">
    <property type="entry name" value="Peptidase_aspartic_dom_sf"/>
</dbReference>
<dbReference type="InterPro" id="IPR043502">
    <property type="entry name" value="DNA/RNA_pol_sf"/>
</dbReference>